<gene>
    <name evidence="10" type="ORF">TVAG_083530</name>
</gene>
<dbReference type="InParanoid" id="A2DM80"/>
<proteinExistence type="inferred from homology"/>
<dbReference type="Pfam" id="PF00108">
    <property type="entry name" value="Thiolase_N"/>
    <property type="match status" value="1"/>
</dbReference>
<dbReference type="Gene3D" id="3.40.47.10">
    <property type="match status" value="2"/>
</dbReference>
<dbReference type="GO" id="GO:0016125">
    <property type="term" value="P:sterol metabolic process"/>
    <property type="evidence" value="ECO:0000318"/>
    <property type="project" value="GO_Central"/>
</dbReference>
<dbReference type="GO" id="GO:0046872">
    <property type="term" value="F:metal ion binding"/>
    <property type="evidence" value="ECO:0007669"/>
    <property type="project" value="UniProtKB-KW"/>
</dbReference>
<feature type="active site" description="Proton acceptor" evidence="6">
    <location>
        <position position="373"/>
    </location>
</feature>
<comment type="similarity">
    <text evidence="1 7">Belongs to the thiolase-like superfamily. Thiolase family.</text>
</comment>
<evidence type="ECO:0000256" key="3">
    <source>
        <dbReference type="ARBA" id="ARBA00022723"/>
    </source>
</evidence>
<keyword evidence="2 7" id="KW-0808">Transferase</keyword>
<dbReference type="InterPro" id="IPR020616">
    <property type="entry name" value="Thiolase_N"/>
</dbReference>
<dbReference type="AlphaFoldDB" id="A2DM80"/>
<dbReference type="InterPro" id="IPR002155">
    <property type="entry name" value="Thiolase"/>
</dbReference>
<dbReference type="GO" id="GO:0005739">
    <property type="term" value="C:mitochondrion"/>
    <property type="evidence" value="ECO:0000318"/>
    <property type="project" value="GO_Central"/>
</dbReference>
<keyword evidence="11" id="KW-1185">Reference proteome</keyword>
<evidence type="ECO:0000313" key="11">
    <source>
        <dbReference type="Proteomes" id="UP000001542"/>
    </source>
</evidence>
<dbReference type="KEGG" id="tva:5464008"/>
<evidence type="ECO:0000313" key="10">
    <source>
        <dbReference type="EMBL" id="EAY18500.1"/>
    </source>
</evidence>
<dbReference type="STRING" id="5722.A2DM80"/>
<dbReference type="OMA" id="EPMRPGT"/>
<evidence type="ECO:0000259" key="9">
    <source>
        <dbReference type="Pfam" id="PF02803"/>
    </source>
</evidence>
<dbReference type="OrthoDB" id="5404651at2759"/>
<protein>
    <submittedName>
        <fullName evidence="10">Acetyl-CoA acyltransferases family protein</fullName>
    </submittedName>
</protein>
<dbReference type="EMBL" id="DS113218">
    <property type="protein sequence ID" value="EAY18500.1"/>
    <property type="molecule type" value="Genomic_DNA"/>
</dbReference>
<organism evidence="10 11">
    <name type="scientific">Trichomonas vaginalis (strain ATCC PRA-98 / G3)</name>
    <dbReference type="NCBI Taxonomy" id="412133"/>
    <lineage>
        <taxon>Eukaryota</taxon>
        <taxon>Metamonada</taxon>
        <taxon>Parabasalia</taxon>
        <taxon>Trichomonadida</taxon>
        <taxon>Trichomonadidae</taxon>
        <taxon>Trichomonas</taxon>
    </lineage>
</organism>
<dbReference type="InterPro" id="IPR020613">
    <property type="entry name" value="Thiolase_CS"/>
</dbReference>
<reference evidence="10" key="1">
    <citation type="submission" date="2006-10" db="EMBL/GenBank/DDBJ databases">
        <authorList>
            <person name="Amadeo P."/>
            <person name="Zhao Q."/>
            <person name="Wortman J."/>
            <person name="Fraser-Liggett C."/>
            <person name="Carlton J."/>
        </authorList>
    </citation>
    <scope>NUCLEOTIDE SEQUENCE</scope>
    <source>
        <strain evidence="10">G3</strain>
    </source>
</reference>
<dbReference type="PANTHER" id="PTHR18919:SF156">
    <property type="entry name" value="ACETYL-COA ACETYLTRANSFERASE, MITOCHONDRIAL"/>
    <property type="match status" value="1"/>
</dbReference>
<dbReference type="NCBIfam" id="TIGR01930">
    <property type="entry name" value="AcCoA-C-Actrans"/>
    <property type="match status" value="1"/>
</dbReference>
<reference evidence="10" key="2">
    <citation type="journal article" date="2007" name="Science">
        <title>Draft genome sequence of the sexually transmitted pathogen Trichomonas vaginalis.</title>
        <authorList>
            <person name="Carlton J.M."/>
            <person name="Hirt R.P."/>
            <person name="Silva J.C."/>
            <person name="Delcher A.L."/>
            <person name="Schatz M."/>
            <person name="Zhao Q."/>
            <person name="Wortman J.R."/>
            <person name="Bidwell S.L."/>
            <person name="Alsmark U.C.M."/>
            <person name="Besteiro S."/>
            <person name="Sicheritz-Ponten T."/>
            <person name="Noel C.J."/>
            <person name="Dacks J.B."/>
            <person name="Foster P.G."/>
            <person name="Simillion C."/>
            <person name="Van de Peer Y."/>
            <person name="Miranda-Saavedra D."/>
            <person name="Barton G.J."/>
            <person name="Westrop G.D."/>
            <person name="Mueller S."/>
            <person name="Dessi D."/>
            <person name="Fiori P.L."/>
            <person name="Ren Q."/>
            <person name="Paulsen I."/>
            <person name="Zhang H."/>
            <person name="Bastida-Corcuera F.D."/>
            <person name="Simoes-Barbosa A."/>
            <person name="Brown M.T."/>
            <person name="Hayes R.D."/>
            <person name="Mukherjee M."/>
            <person name="Okumura C.Y."/>
            <person name="Schneider R."/>
            <person name="Smith A.J."/>
            <person name="Vanacova S."/>
            <person name="Villalvazo M."/>
            <person name="Haas B.J."/>
            <person name="Pertea M."/>
            <person name="Feldblyum T.V."/>
            <person name="Utterback T.R."/>
            <person name="Shu C.L."/>
            <person name="Osoegawa K."/>
            <person name="de Jong P.J."/>
            <person name="Hrdy I."/>
            <person name="Horvathova L."/>
            <person name="Zubacova Z."/>
            <person name="Dolezal P."/>
            <person name="Malik S.B."/>
            <person name="Logsdon J.M. Jr."/>
            <person name="Henze K."/>
            <person name="Gupta A."/>
            <person name="Wang C.C."/>
            <person name="Dunne R.L."/>
            <person name="Upcroft J.A."/>
            <person name="Upcroft P."/>
            <person name="White O."/>
            <person name="Salzberg S.L."/>
            <person name="Tang P."/>
            <person name="Chiu C.-H."/>
            <person name="Lee Y.-S."/>
            <person name="Embley T.M."/>
            <person name="Coombs G.H."/>
            <person name="Mottram J.C."/>
            <person name="Tachezy J."/>
            <person name="Fraser-Liggett C.M."/>
            <person name="Johnson P.J."/>
        </authorList>
    </citation>
    <scope>NUCLEOTIDE SEQUENCE [LARGE SCALE GENOMIC DNA]</scope>
    <source>
        <strain evidence="10">G3</strain>
    </source>
</reference>
<dbReference type="VEuPathDB" id="TrichDB:TVAGG3_0983790"/>
<dbReference type="InterPro" id="IPR020617">
    <property type="entry name" value="Thiolase_C"/>
</dbReference>
<dbReference type="VEuPathDB" id="TrichDB:TVAG_083530"/>
<dbReference type="CDD" id="cd00751">
    <property type="entry name" value="thiolase"/>
    <property type="match status" value="1"/>
</dbReference>
<evidence type="ECO:0000256" key="2">
    <source>
        <dbReference type="ARBA" id="ARBA00022679"/>
    </source>
</evidence>
<evidence type="ECO:0000256" key="7">
    <source>
        <dbReference type="RuleBase" id="RU003557"/>
    </source>
</evidence>
<name>A2DM80_TRIV3</name>
<dbReference type="Proteomes" id="UP000001542">
    <property type="component" value="Unassembled WGS sequence"/>
</dbReference>
<evidence type="ECO:0000256" key="4">
    <source>
        <dbReference type="ARBA" id="ARBA00022958"/>
    </source>
</evidence>
<dbReference type="RefSeq" id="XP_001579486.1">
    <property type="nucleotide sequence ID" value="XM_001579436.1"/>
</dbReference>
<dbReference type="SMR" id="A2DM80"/>
<dbReference type="GO" id="GO:0003985">
    <property type="term" value="F:acetyl-CoA C-acetyltransferase activity"/>
    <property type="evidence" value="ECO:0000318"/>
    <property type="project" value="GO_Central"/>
</dbReference>
<evidence type="ECO:0000256" key="6">
    <source>
        <dbReference type="PIRSR" id="PIRSR000429-1"/>
    </source>
</evidence>
<feature type="domain" description="Thiolase N-terminal" evidence="8">
    <location>
        <begin position="4"/>
        <end position="256"/>
    </location>
</feature>
<dbReference type="InterPro" id="IPR016039">
    <property type="entry name" value="Thiolase-like"/>
</dbReference>
<dbReference type="PIRSF" id="PIRSF000429">
    <property type="entry name" value="Ac-CoA_Ac_transf"/>
    <property type="match status" value="1"/>
</dbReference>
<feature type="active site" description="Acyl-thioester intermediate" evidence="6">
    <location>
        <position position="88"/>
    </location>
</feature>
<feature type="active site" description="Proton acceptor" evidence="6">
    <location>
        <position position="343"/>
    </location>
</feature>
<dbReference type="SUPFAM" id="SSF53901">
    <property type="entry name" value="Thiolase-like"/>
    <property type="match status" value="2"/>
</dbReference>
<dbReference type="Pfam" id="PF02803">
    <property type="entry name" value="Thiolase_C"/>
    <property type="match status" value="1"/>
</dbReference>
<evidence type="ECO:0000256" key="1">
    <source>
        <dbReference type="ARBA" id="ARBA00010982"/>
    </source>
</evidence>
<feature type="domain" description="Thiolase C-terminal" evidence="9">
    <location>
        <begin position="264"/>
        <end position="385"/>
    </location>
</feature>
<keyword evidence="5 7" id="KW-0012">Acyltransferase</keyword>
<dbReference type="PROSITE" id="PS00737">
    <property type="entry name" value="THIOLASE_2"/>
    <property type="match status" value="1"/>
</dbReference>
<dbReference type="FunCoup" id="A2DM80">
    <property type="interactions" value="284"/>
</dbReference>
<keyword evidence="3" id="KW-0479">Metal-binding</keyword>
<keyword evidence="4" id="KW-0630">Potassium</keyword>
<accession>A2DM80</accession>
<evidence type="ECO:0000259" key="8">
    <source>
        <dbReference type="Pfam" id="PF00108"/>
    </source>
</evidence>
<sequence>MSEIYIVADVRTPLGAFNGSLSGISGTELCAAAMKACAEKSGIAIEQFNSIYIGNVVSAGIGQNPAKQAALAAGFPVTTPCTLINKVCCSSMKALQLGVLEIKAGDSQAVMIGGFENMSRCPHLLQNSRNGYRLGNFSAIDSLINDGLWDAKYNQMMGQLVDVLNEKQGISREDQDRFAIQSFDRATKAWEEHAFDEQNVPIKTSSGEYKMDESILKLRREKVPQLKPAFSPTGTITAANASSISDGAAAVAICSSEFAKEHNLKPIAKIISYGEAGVDPSEFPLAPLEAVKIALSRAKLSTDDIDLWEFNEAFASVPLMLIKGLGISEEKVNILGGAVAMGHPLGCSGIRIVTTLIAALKHRGLKRGCAALCNGGGGGNSVIIEML</sequence>
<dbReference type="PANTHER" id="PTHR18919">
    <property type="entry name" value="ACETYL-COA C-ACYLTRANSFERASE"/>
    <property type="match status" value="1"/>
</dbReference>
<evidence type="ECO:0000256" key="5">
    <source>
        <dbReference type="ARBA" id="ARBA00023315"/>
    </source>
</evidence>
<dbReference type="eggNOG" id="KOG1390">
    <property type="taxonomic scope" value="Eukaryota"/>
</dbReference>